<dbReference type="Gene3D" id="3.40.1260.10">
    <property type="entry name" value="DsrEFH-like"/>
    <property type="match status" value="1"/>
</dbReference>
<keyword evidence="3" id="KW-1185">Reference proteome</keyword>
<feature type="signal peptide" evidence="1">
    <location>
        <begin position="1"/>
        <end position="21"/>
    </location>
</feature>
<evidence type="ECO:0000313" key="2">
    <source>
        <dbReference type="EMBL" id="RYU91984.1"/>
    </source>
</evidence>
<evidence type="ECO:0000256" key="1">
    <source>
        <dbReference type="SAM" id="SignalP"/>
    </source>
</evidence>
<accession>A0A4Q5LRC0</accession>
<dbReference type="InterPro" id="IPR027396">
    <property type="entry name" value="DsrEFH-like"/>
</dbReference>
<sequence length="151" mass="16967">MKKYTLIIAFALLGFVKQVSAQQTDADTFTGATARLKHYDALYILNSNDDKRIRGTLRNINNALNDERLKGKLNIELVVFGDGVAAFMKSSPYEQTLKDLKLRGVLLAQCSNTMRERNINKADLIDFISFVPSGNGEIIIRQYEGWATVHP</sequence>
<keyword evidence="1" id="KW-0732">Signal</keyword>
<dbReference type="OrthoDB" id="678766at2"/>
<dbReference type="Proteomes" id="UP000293331">
    <property type="component" value="Unassembled WGS sequence"/>
</dbReference>
<dbReference type="PANTHER" id="PTHR37691">
    <property type="entry name" value="BLR3518 PROTEIN"/>
    <property type="match status" value="1"/>
</dbReference>
<dbReference type="AlphaFoldDB" id="A0A4Q5LRC0"/>
<dbReference type="PANTHER" id="PTHR37691:SF1">
    <property type="entry name" value="BLR3518 PROTEIN"/>
    <property type="match status" value="1"/>
</dbReference>
<dbReference type="RefSeq" id="WP_129874713.1">
    <property type="nucleotide sequence ID" value="NZ_SEWG01000001.1"/>
</dbReference>
<name>A0A4Q5LRC0_9SPHI</name>
<dbReference type="SUPFAM" id="SSF75169">
    <property type="entry name" value="DsrEFH-like"/>
    <property type="match status" value="1"/>
</dbReference>
<gene>
    <name evidence="2" type="ORF">EWM62_00645</name>
</gene>
<comment type="caution">
    <text evidence="2">The sequence shown here is derived from an EMBL/GenBank/DDBJ whole genome shotgun (WGS) entry which is preliminary data.</text>
</comment>
<dbReference type="InterPro" id="IPR003787">
    <property type="entry name" value="Sulphur_relay_DsrE/F-like"/>
</dbReference>
<protein>
    <submittedName>
        <fullName evidence="2">Uncharacterized protein</fullName>
    </submittedName>
</protein>
<reference evidence="2 3" key="1">
    <citation type="submission" date="2019-02" db="EMBL/GenBank/DDBJ databases">
        <title>Bacterial novel species Mucilaginibacter sp. 17JY9-4 isolated from soil.</title>
        <authorList>
            <person name="Jung H.-Y."/>
        </authorList>
    </citation>
    <scope>NUCLEOTIDE SEQUENCE [LARGE SCALE GENOMIC DNA]</scope>
    <source>
        <strain evidence="2 3">17JY9-4</strain>
    </source>
</reference>
<feature type="chain" id="PRO_5020871673" evidence="1">
    <location>
        <begin position="22"/>
        <end position="151"/>
    </location>
</feature>
<dbReference type="Pfam" id="PF02635">
    <property type="entry name" value="DsrE"/>
    <property type="match status" value="1"/>
</dbReference>
<organism evidence="2 3">
    <name type="scientific">Mucilaginibacter terrigena</name>
    <dbReference type="NCBI Taxonomy" id="2492395"/>
    <lineage>
        <taxon>Bacteria</taxon>
        <taxon>Pseudomonadati</taxon>
        <taxon>Bacteroidota</taxon>
        <taxon>Sphingobacteriia</taxon>
        <taxon>Sphingobacteriales</taxon>
        <taxon>Sphingobacteriaceae</taxon>
        <taxon>Mucilaginibacter</taxon>
    </lineage>
</organism>
<dbReference type="EMBL" id="SEWG01000001">
    <property type="protein sequence ID" value="RYU91984.1"/>
    <property type="molecule type" value="Genomic_DNA"/>
</dbReference>
<evidence type="ECO:0000313" key="3">
    <source>
        <dbReference type="Proteomes" id="UP000293331"/>
    </source>
</evidence>
<proteinExistence type="predicted"/>